<dbReference type="Proteomes" id="UP000594638">
    <property type="component" value="Unassembled WGS sequence"/>
</dbReference>
<feature type="compositionally biased region" description="Low complexity" evidence="1">
    <location>
        <begin position="89"/>
        <end position="101"/>
    </location>
</feature>
<dbReference type="AlphaFoldDB" id="A0A8S0UGD9"/>
<sequence>MAAADIVQQQGRGPPEAHGGAAEQAPDQVGRARGHEHPVDVELAPHLQLDADDVEDLDDDRDDDLGGDPGQDRQEQRGVEGLERENRRGLQQGSRGQRLDQPSGRLGGRRVDALPGEAEMDDHQTRQDDRRVGAPVLDPPRQVEGAEPDDEGQGDAPERSGIDPARVEGCRVEQSENRGGGIVEMRADLHAAAQEQQPDAAEEAGQDRVGQELRQQRGAQRAEQREDEAGREGRDAAGDEHDPAHRGGIGDARIPQRTGHRGGDGRLHDRGRPDEGQRHHHGPPQRDEDEAAQHVGRQHRRHPGDAALGERAGKDQLREADEIEEQHHGGDGRRRDRARRAHQPLAPLGGPSAAGGSQIGGCHRHGIRIPKMYPRPVQQIPGCRTHRRRGISGIRLARSLLI</sequence>
<accession>A0A8S0UGD9</accession>
<organism evidence="2 3">
    <name type="scientific">Olea europaea subsp. europaea</name>
    <dbReference type="NCBI Taxonomy" id="158383"/>
    <lineage>
        <taxon>Eukaryota</taxon>
        <taxon>Viridiplantae</taxon>
        <taxon>Streptophyta</taxon>
        <taxon>Embryophyta</taxon>
        <taxon>Tracheophyta</taxon>
        <taxon>Spermatophyta</taxon>
        <taxon>Magnoliopsida</taxon>
        <taxon>eudicotyledons</taxon>
        <taxon>Gunneridae</taxon>
        <taxon>Pentapetalae</taxon>
        <taxon>asterids</taxon>
        <taxon>lamiids</taxon>
        <taxon>Lamiales</taxon>
        <taxon>Oleaceae</taxon>
        <taxon>Oleeae</taxon>
        <taxon>Olea</taxon>
    </lineage>
</organism>
<feature type="region of interest" description="Disordered" evidence="1">
    <location>
        <begin position="1"/>
        <end position="362"/>
    </location>
</feature>
<name>A0A8S0UGD9_OLEEU</name>
<dbReference type="Gramene" id="OE9A034283T1">
    <property type="protein sequence ID" value="OE9A034283C1"/>
    <property type="gene ID" value="OE9A034283"/>
</dbReference>
<evidence type="ECO:0000313" key="3">
    <source>
        <dbReference type="Proteomes" id="UP000594638"/>
    </source>
</evidence>
<dbReference type="EMBL" id="CACTIH010008191">
    <property type="protein sequence ID" value="CAA3019329.1"/>
    <property type="molecule type" value="Genomic_DNA"/>
</dbReference>
<feature type="compositionally biased region" description="Basic and acidic residues" evidence="1">
    <location>
        <begin position="156"/>
        <end position="176"/>
    </location>
</feature>
<feature type="compositionally biased region" description="Basic and acidic residues" evidence="1">
    <location>
        <begin position="205"/>
        <end position="245"/>
    </location>
</feature>
<feature type="compositionally biased region" description="Basic and acidic residues" evidence="1">
    <location>
        <begin position="261"/>
        <end position="277"/>
    </location>
</feature>
<feature type="compositionally biased region" description="Acidic residues" evidence="1">
    <location>
        <begin position="50"/>
        <end position="66"/>
    </location>
</feature>
<protein>
    <submittedName>
        <fullName evidence="2">Uncharacterized protein</fullName>
    </submittedName>
</protein>
<feature type="compositionally biased region" description="Basic and acidic residues" evidence="1">
    <location>
        <begin position="311"/>
        <end position="334"/>
    </location>
</feature>
<feature type="compositionally biased region" description="Basic and acidic residues" evidence="1">
    <location>
        <begin position="70"/>
        <end position="88"/>
    </location>
</feature>
<gene>
    <name evidence="2" type="ORF">OLEA9_A034283</name>
</gene>
<keyword evidence="3" id="KW-1185">Reference proteome</keyword>
<proteinExistence type="predicted"/>
<feature type="compositionally biased region" description="Low complexity" evidence="1">
    <location>
        <begin position="344"/>
        <end position="356"/>
    </location>
</feature>
<comment type="caution">
    <text evidence="2">The sequence shown here is derived from an EMBL/GenBank/DDBJ whole genome shotgun (WGS) entry which is preliminary data.</text>
</comment>
<evidence type="ECO:0000256" key="1">
    <source>
        <dbReference type="SAM" id="MobiDB-lite"/>
    </source>
</evidence>
<evidence type="ECO:0000313" key="2">
    <source>
        <dbReference type="EMBL" id="CAA3019329.1"/>
    </source>
</evidence>
<feature type="compositionally biased region" description="Basic and acidic residues" evidence="1">
    <location>
        <begin position="121"/>
        <end position="132"/>
    </location>
</feature>
<reference evidence="2 3" key="1">
    <citation type="submission" date="2019-12" db="EMBL/GenBank/DDBJ databases">
        <authorList>
            <person name="Alioto T."/>
            <person name="Alioto T."/>
            <person name="Gomez Garrido J."/>
        </authorList>
    </citation>
    <scope>NUCLEOTIDE SEQUENCE [LARGE SCALE GENOMIC DNA]</scope>
</reference>